<evidence type="ECO:0000313" key="1">
    <source>
        <dbReference type="EMBL" id="GBN26361.1"/>
    </source>
</evidence>
<dbReference type="PANTHER" id="PTHR33332">
    <property type="entry name" value="REVERSE TRANSCRIPTASE DOMAIN-CONTAINING PROTEIN"/>
    <property type="match status" value="1"/>
</dbReference>
<comment type="caution">
    <text evidence="1">The sequence shown here is derived from an EMBL/GenBank/DDBJ whole genome shotgun (WGS) entry which is preliminary data.</text>
</comment>
<sequence>DCQKTASADDILIIVQGRKIDDVMIHAQRILDFTARWADHHKLSFNPTKRKLMLTGRVLDLNAISPLVLSGKQLEFVCEYKYLGVILDKKLKWKSHTNFISEKCEKMLVGLCRVARNSFEMNYYVLKLIYQQSNATFITYGSHAWGKSLSKINQRHLRKIQRRILLRIVKGYKTLSYEAVLVLAGVSPIDLEIQRRNKASFSFERPSPDMTNGRLPLCDIPHPALLQPIQIIKYESNIPNNFTESCFTDGSKMNSKVGLALVVYEDDHEACVQQFRIRNDCTVFQAELLRINLAVVIVVDGPGDQQSYIRFMSLCTLKKSKVSRGLGTRSCLESPRHARI</sequence>
<proteinExistence type="predicted"/>
<feature type="non-terminal residue" evidence="1">
    <location>
        <position position="1"/>
    </location>
</feature>
<accession>A0A4Y2MGT4</accession>
<evidence type="ECO:0008006" key="3">
    <source>
        <dbReference type="Google" id="ProtNLM"/>
    </source>
</evidence>
<evidence type="ECO:0000313" key="2">
    <source>
        <dbReference type="Proteomes" id="UP000499080"/>
    </source>
</evidence>
<keyword evidence="2" id="KW-1185">Reference proteome</keyword>
<protein>
    <recommendedName>
        <fullName evidence="3">Reverse transcriptase domain-containing protein</fullName>
    </recommendedName>
</protein>
<gene>
    <name evidence="1" type="ORF">AVEN_274863_1</name>
</gene>
<name>A0A4Y2MGT4_ARAVE</name>
<dbReference type="EMBL" id="BGPR01123244">
    <property type="protein sequence ID" value="GBN26361.1"/>
    <property type="molecule type" value="Genomic_DNA"/>
</dbReference>
<dbReference type="AlphaFoldDB" id="A0A4Y2MGT4"/>
<organism evidence="1 2">
    <name type="scientific">Araneus ventricosus</name>
    <name type="common">Orbweaver spider</name>
    <name type="synonym">Epeira ventricosa</name>
    <dbReference type="NCBI Taxonomy" id="182803"/>
    <lineage>
        <taxon>Eukaryota</taxon>
        <taxon>Metazoa</taxon>
        <taxon>Ecdysozoa</taxon>
        <taxon>Arthropoda</taxon>
        <taxon>Chelicerata</taxon>
        <taxon>Arachnida</taxon>
        <taxon>Araneae</taxon>
        <taxon>Araneomorphae</taxon>
        <taxon>Entelegynae</taxon>
        <taxon>Araneoidea</taxon>
        <taxon>Araneidae</taxon>
        <taxon>Araneus</taxon>
    </lineage>
</organism>
<dbReference type="Proteomes" id="UP000499080">
    <property type="component" value="Unassembled WGS sequence"/>
</dbReference>
<reference evidence="1 2" key="1">
    <citation type="journal article" date="2019" name="Sci. Rep.">
        <title>Orb-weaving spider Araneus ventricosus genome elucidates the spidroin gene catalogue.</title>
        <authorList>
            <person name="Kono N."/>
            <person name="Nakamura H."/>
            <person name="Ohtoshi R."/>
            <person name="Moran D.A.P."/>
            <person name="Shinohara A."/>
            <person name="Yoshida Y."/>
            <person name="Fujiwara M."/>
            <person name="Mori M."/>
            <person name="Tomita M."/>
            <person name="Arakawa K."/>
        </authorList>
    </citation>
    <scope>NUCLEOTIDE SEQUENCE [LARGE SCALE GENOMIC DNA]</scope>
</reference>
<dbReference type="OrthoDB" id="6436892at2759"/>